<dbReference type="GO" id="GO:0000329">
    <property type="term" value="C:fungal-type vacuole membrane"/>
    <property type="evidence" value="ECO:0007669"/>
    <property type="project" value="UniProtKB-UniRule"/>
</dbReference>
<dbReference type="PROSITE" id="PS50236">
    <property type="entry name" value="CHCR"/>
    <property type="match status" value="1"/>
</dbReference>
<evidence type="ECO:0000313" key="9">
    <source>
        <dbReference type="EMBL" id="ORY64715.1"/>
    </source>
</evidence>
<evidence type="ECO:0000256" key="3">
    <source>
        <dbReference type="ARBA" id="ARBA00022927"/>
    </source>
</evidence>
<feature type="domain" description="Vps41 beta-propeller" evidence="8">
    <location>
        <begin position="73"/>
        <end position="413"/>
    </location>
</feature>
<dbReference type="GO" id="GO:0030897">
    <property type="term" value="C:HOPS complex"/>
    <property type="evidence" value="ECO:0007669"/>
    <property type="project" value="UniProtKB-UniRule"/>
</dbReference>
<dbReference type="PROSITE" id="PS50082">
    <property type="entry name" value="WD_REPEATS_2"/>
    <property type="match status" value="1"/>
</dbReference>
<dbReference type="InterPro" id="IPR036322">
    <property type="entry name" value="WD40_repeat_dom_sf"/>
</dbReference>
<dbReference type="Gene3D" id="2.130.10.10">
    <property type="entry name" value="YVTN repeat-like/Quinoprotein amine dehydrogenase"/>
    <property type="match status" value="1"/>
</dbReference>
<dbReference type="GO" id="GO:0005770">
    <property type="term" value="C:late endosome"/>
    <property type="evidence" value="ECO:0007669"/>
    <property type="project" value="UniProtKB-UniRule"/>
</dbReference>
<dbReference type="PANTHER" id="PTHR12616">
    <property type="entry name" value="VACUOLAR PROTEIN SORTING VPS41"/>
    <property type="match status" value="1"/>
</dbReference>
<keyword evidence="5" id="KW-0853">WD repeat</keyword>
<dbReference type="SMART" id="SM00299">
    <property type="entry name" value="CLH"/>
    <property type="match status" value="1"/>
</dbReference>
<keyword evidence="2 4" id="KW-0813">Transport</keyword>
<dbReference type="GO" id="GO:0006623">
    <property type="term" value="P:protein targeting to vacuole"/>
    <property type="evidence" value="ECO:0007669"/>
    <property type="project" value="InterPro"/>
</dbReference>
<dbReference type="PIRSF" id="PIRSF028921">
    <property type="entry name" value="VPS41"/>
    <property type="match status" value="1"/>
</dbReference>
<sequence>MEEIIETDKTINDTDNIENSKKNQVEKSDETKEPKLKQSILKNQALINAFNLDEESNEEENDSEDENEIEPKLKYQIITGNISEVLKRDDISTITASDRFLAVGTHNGMIHILDLTGNSVKRFKCHSGTINQISIDDNGEYIASASDDGRVVINGLYNTESNNYTYKRPVKAVALEPNFSRKSSRQFASGGTAEQLILSWKGWFGYKDNVIFSGEGRISTIRWRNEYIAWANDTGINVYDVNSETKVGTVERPKNSPRAELFKCHLYWKSDTELICGWADIIRVIQIKETKNDDVLTAFTSSVQKYLEVIYEFKTDYIISGIATLDDLIILIAFTIDKNDLKDIDELSYTPKKRKKSQPPEIRVIDYDGNEVAADVISIQKYEKFMSNDYHLEHIVAENTYYIASPKTIIMAKPRDLEDHIDWLLDRQKYEEALNAVEQADSSYGGRSVHDIVDIGQKYMTSLIKEDRFSEAAAICPKILRQDGELWEDWILKFNNSNKLSEIIPYIPNSNPQLNPSIYELVLSYLLNHDKKKFYSKIEQWPSTIYNISEIIILVESELEKDPKNEILLSALADLYTYNKQFDMTLSYYLQIYRPNALDLIKKYNLYSMLEPLIVLMMKYDEHFVESRLIRKQQKLLRNKGKKITSSNNRDAVKILVENTDRILISQVVNQLYPYPKYLHIYLDALSKKDFHEGYDYHKLQIELYAEYDYPRLLPFLRTSNYYSLENAYKICEARDLVPEMVYLLGQMGNNKEALNLIISRLGDVQRAIEFAQQQNDPDLWEDLINYSMDKPKFIVGLLENVGSYIDPIKLIRRIPEKMEIPGLKSTLIKVMQDFGVQMSLREGCEKILISDTIELFEQLYNAQRRGMLFKGIFVVYIIF</sequence>
<comment type="caution">
    <text evidence="9">The sequence shown here is derived from an EMBL/GenBank/DDBJ whole genome shotgun (WGS) entry which is preliminary data.</text>
</comment>
<dbReference type="STRING" id="1754190.A0A1Y2E1G6"/>
<evidence type="ECO:0000256" key="4">
    <source>
        <dbReference type="PIRNR" id="PIRNR028921"/>
    </source>
</evidence>
<dbReference type="Pfam" id="PF23411">
    <property type="entry name" value="Beta-prop_Vps41"/>
    <property type="match status" value="1"/>
</dbReference>
<dbReference type="GO" id="GO:0009267">
    <property type="term" value="P:cellular response to starvation"/>
    <property type="evidence" value="ECO:0007669"/>
    <property type="project" value="TreeGrafter"/>
</dbReference>
<dbReference type="GO" id="GO:0034058">
    <property type="term" value="P:endosomal vesicle fusion"/>
    <property type="evidence" value="ECO:0007669"/>
    <property type="project" value="UniProtKB-UniRule"/>
</dbReference>
<dbReference type="PANTHER" id="PTHR12616:SF1">
    <property type="entry name" value="VACUOLAR PROTEIN SORTING-ASSOCIATED PROTEIN 41 HOMOLOG"/>
    <property type="match status" value="1"/>
</dbReference>
<dbReference type="SUPFAM" id="SSF48371">
    <property type="entry name" value="ARM repeat"/>
    <property type="match status" value="1"/>
</dbReference>
<name>A0A1Y2E1G6_9FUNG</name>
<evidence type="ECO:0000256" key="2">
    <source>
        <dbReference type="ARBA" id="ARBA00022448"/>
    </source>
</evidence>
<evidence type="ECO:0000313" key="10">
    <source>
        <dbReference type="Proteomes" id="UP000193920"/>
    </source>
</evidence>
<dbReference type="SUPFAM" id="SSF50978">
    <property type="entry name" value="WD40 repeat-like"/>
    <property type="match status" value="1"/>
</dbReference>
<dbReference type="GO" id="GO:0016236">
    <property type="term" value="P:macroautophagy"/>
    <property type="evidence" value="ECO:0007669"/>
    <property type="project" value="TreeGrafter"/>
</dbReference>
<dbReference type="SMART" id="SM00320">
    <property type="entry name" value="WD40"/>
    <property type="match status" value="2"/>
</dbReference>
<evidence type="ECO:0000256" key="1">
    <source>
        <dbReference type="ARBA" id="ARBA00009582"/>
    </source>
</evidence>
<gene>
    <name evidence="9" type="ORF">LY90DRAFT_406790</name>
</gene>
<dbReference type="InterPro" id="IPR045111">
    <property type="entry name" value="Vps41/Vps8"/>
</dbReference>
<feature type="compositionally biased region" description="Basic and acidic residues" evidence="7">
    <location>
        <begin position="1"/>
        <end position="36"/>
    </location>
</feature>
<organism evidence="9 10">
    <name type="scientific">Neocallimastix californiae</name>
    <dbReference type="NCBI Taxonomy" id="1754190"/>
    <lineage>
        <taxon>Eukaryota</taxon>
        <taxon>Fungi</taxon>
        <taxon>Fungi incertae sedis</taxon>
        <taxon>Chytridiomycota</taxon>
        <taxon>Chytridiomycota incertae sedis</taxon>
        <taxon>Neocallimastigomycetes</taxon>
        <taxon>Neocallimastigales</taxon>
        <taxon>Neocallimastigaceae</taxon>
        <taxon>Neocallimastix</taxon>
    </lineage>
</organism>
<reference evidence="9 10" key="1">
    <citation type="submission" date="2016-08" db="EMBL/GenBank/DDBJ databases">
        <title>A Parts List for Fungal Cellulosomes Revealed by Comparative Genomics.</title>
        <authorList>
            <consortium name="DOE Joint Genome Institute"/>
            <person name="Haitjema C.H."/>
            <person name="Gilmore S.P."/>
            <person name="Henske J.K."/>
            <person name="Solomon K.V."/>
            <person name="De Groot R."/>
            <person name="Kuo A."/>
            <person name="Mondo S.J."/>
            <person name="Salamov A.A."/>
            <person name="Labutti K."/>
            <person name="Zhao Z."/>
            <person name="Chiniquy J."/>
            <person name="Barry K."/>
            <person name="Brewer H.M."/>
            <person name="Purvine S.O."/>
            <person name="Wright A.T."/>
            <person name="Boxma B."/>
            <person name="Van Alen T."/>
            <person name="Hackstein J.H."/>
            <person name="Baker S.E."/>
            <person name="Grigoriev I.V."/>
            <person name="O'Malley M.A."/>
        </authorList>
    </citation>
    <scope>NUCLEOTIDE SEQUENCE [LARGE SCALE GENOMIC DNA]</scope>
    <source>
        <strain evidence="9 10">G1</strain>
    </source>
</reference>
<keyword evidence="10" id="KW-1185">Reference proteome</keyword>
<dbReference type="OrthoDB" id="244107at2759"/>
<dbReference type="InterPro" id="IPR016902">
    <property type="entry name" value="Vps41"/>
</dbReference>
<dbReference type="InterPro" id="IPR057780">
    <property type="entry name" value="Beta-prop_Vps41"/>
</dbReference>
<dbReference type="InterPro" id="IPR001680">
    <property type="entry name" value="WD40_rpt"/>
</dbReference>
<proteinExistence type="inferred from homology"/>
<protein>
    <recommendedName>
        <fullName evidence="4">Vacuolar protein sorting-associated protein 41</fullName>
    </recommendedName>
</protein>
<accession>A0A1Y2E1G6</accession>
<dbReference type="InterPro" id="IPR015943">
    <property type="entry name" value="WD40/YVTN_repeat-like_dom_sf"/>
</dbReference>
<dbReference type="EMBL" id="MCOG01000053">
    <property type="protein sequence ID" value="ORY64715.1"/>
    <property type="molecule type" value="Genomic_DNA"/>
</dbReference>
<comment type="subcellular location">
    <subcellularLocation>
        <location evidence="4">Vacuole</location>
    </subcellularLocation>
</comment>
<feature type="region of interest" description="Disordered" evidence="7">
    <location>
        <begin position="1"/>
        <end position="38"/>
    </location>
</feature>
<dbReference type="Proteomes" id="UP000193920">
    <property type="component" value="Unassembled WGS sequence"/>
</dbReference>
<dbReference type="Pfam" id="PF23556">
    <property type="entry name" value="TPR_Vps41"/>
    <property type="match status" value="1"/>
</dbReference>
<evidence type="ECO:0000256" key="7">
    <source>
        <dbReference type="SAM" id="MobiDB-lite"/>
    </source>
</evidence>
<keyword evidence="3 4" id="KW-0653">Protein transport</keyword>
<keyword evidence="4" id="KW-0926">Vacuole</keyword>
<dbReference type="AlphaFoldDB" id="A0A1Y2E1G6"/>
<comment type="function">
    <text evidence="4">Required for vacuolar assembly and vacuolar traffic.</text>
</comment>
<evidence type="ECO:0000259" key="8">
    <source>
        <dbReference type="Pfam" id="PF23411"/>
    </source>
</evidence>
<dbReference type="InterPro" id="IPR011990">
    <property type="entry name" value="TPR-like_helical_dom_sf"/>
</dbReference>
<evidence type="ECO:0000256" key="5">
    <source>
        <dbReference type="PROSITE-ProRule" id="PRU00221"/>
    </source>
</evidence>
<dbReference type="InterPro" id="IPR016024">
    <property type="entry name" value="ARM-type_fold"/>
</dbReference>
<evidence type="ECO:0000256" key="6">
    <source>
        <dbReference type="PROSITE-ProRule" id="PRU01006"/>
    </source>
</evidence>
<feature type="repeat" description="WD" evidence="5">
    <location>
        <begin position="123"/>
        <end position="153"/>
    </location>
</feature>
<dbReference type="Gene3D" id="1.25.40.10">
    <property type="entry name" value="Tetratricopeptide repeat domain"/>
    <property type="match status" value="1"/>
</dbReference>
<comment type="similarity">
    <text evidence="1 4">Belongs to the VPS41 family.</text>
</comment>
<dbReference type="InterPro" id="IPR000547">
    <property type="entry name" value="Clathrin_H-chain/VPS_repeat"/>
</dbReference>
<feature type="repeat" description="CHCR" evidence="6">
    <location>
        <begin position="653"/>
        <end position="797"/>
    </location>
</feature>